<dbReference type="InterPro" id="IPR022111">
    <property type="entry name" value="Rhodanese_C"/>
</dbReference>
<dbReference type="CDD" id="cd02440">
    <property type="entry name" value="AdoMet_MTases"/>
    <property type="match status" value="1"/>
</dbReference>
<dbReference type="Pfam" id="PF00581">
    <property type="entry name" value="Rhodanese"/>
    <property type="match status" value="1"/>
</dbReference>
<dbReference type="PANTHER" id="PTHR43846">
    <property type="entry name" value="UPF0176 PROTEIN YCEA"/>
    <property type="match status" value="1"/>
</dbReference>
<accession>M1VM75</accession>
<evidence type="ECO:0000313" key="8">
    <source>
        <dbReference type="Proteomes" id="UP000007014"/>
    </source>
</evidence>
<dbReference type="InterPro" id="IPR002935">
    <property type="entry name" value="SAM_O-MeTrfase"/>
</dbReference>
<evidence type="ECO:0000313" key="7">
    <source>
        <dbReference type="EMBL" id="BAM83033.1"/>
    </source>
</evidence>
<dbReference type="GO" id="GO:0008171">
    <property type="term" value="F:O-methyltransferase activity"/>
    <property type="evidence" value="ECO:0007669"/>
    <property type="project" value="InterPro"/>
</dbReference>
<dbReference type="OrthoDB" id="25002at2759"/>
<name>M1VM75_CYAM1</name>
<dbReference type="GO" id="GO:0032259">
    <property type="term" value="P:methylation"/>
    <property type="evidence" value="ECO:0007669"/>
    <property type="project" value="UniProtKB-KW"/>
</dbReference>
<dbReference type="InterPro" id="IPR040503">
    <property type="entry name" value="TRHO_N"/>
</dbReference>
<feature type="signal peptide" evidence="5">
    <location>
        <begin position="1"/>
        <end position="20"/>
    </location>
</feature>
<dbReference type="InterPro" id="IPR029063">
    <property type="entry name" value="SAM-dependent_MTases_sf"/>
</dbReference>
<dbReference type="AlphaFoldDB" id="M1VM75"/>
<dbReference type="eggNOG" id="KOG1663">
    <property type="taxonomic scope" value="Eukaryota"/>
</dbReference>
<evidence type="ECO:0000259" key="6">
    <source>
        <dbReference type="PROSITE" id="PS50206"/>
    </source>
</evidence>
<keyword evidence="2" id="KW-0808">Transferase</keyword>
<dbReference type="Pfam" id="PF01596">
    <property type="entry name" value="Methyltransf_3"/>
    <property type="match status" value="1"/>
</dbReference>
<dbReference type="OMA" id="HVNCANT"/>
<dbReference type="HOGENOM" id="CLU_362230_0_0_1"/>
<organism evidence="7 8">
    <name type="scientific">Cyanidioschyzon merolae (strain NIES-3377 / 10D)</name>
    <name type="common">Unicellular red alga</name>
    <dbReference type="NCBI Taxonomy" id="280699"/>
    <lineage>
        <taxon>Eukaryota</taxon>
        <taxon>Rhodophyta</taxon>
        <taxon>Bangiophyceae</taxon>
        <taxon>Cyanidiales</taxon>
        <taxon>Cyanidiaceae</taxon>
        <taxon>Cyanidioschyzon</taxon>
    </lineage>
</organism>
<dbReference type="Pfam" id="PF12368">
    <property type="entry name" value="Rhodanese_C"/>
    <property type="match status" value="1"/>
</dbReference>
<comment type="similarity">
    <text evidence="4">Belongs to the class I-like SAM-binding methyltransferase superfamily. Cation-dependent O-methyltransferase family.</text>
</comment>
<dbReference type="Gene3D" id="3.40.250.10">
    <property type="entry name" value="Rhodanese-like domain"/>
    <property type="match status" value="1"/>
</dbReference>
<gene>
    <name evidence="7" type="ORF">CYME_CMS493C</name>
</gene>
<protein>
    <recommendedName>
        <fullName evidence="6">Rhodanese domain-containing protein</fullName>
    </recommendedName>
</protein>
<dbReference type="Gene3D" id="3.30.70.100">
    <property type="match status" value="1"/>
</dbReference>
<dbReference type="SUPFAM" id="SSF52821">
    <property type="entry name" value="Rhodanese/Cell cycle control phosphatase"/>
    <property type="match status" value="1"/>
</dbReference>
<dbReference type="EMBL" id="AP006501">
    <property type="protein sequence ID" value="BAM83033.1"/>
    <property type="molecule type" value="Genomic_DNA"/>
</dbReference>
<evidence type="ECO:0000256" key="5">
    <source>
        <dbReference type="SAM" id="SignalP"/>
    </source>
</evidence>
<sequence length="772" mass="87489">MRLLMLWMSPCTQLKAVAFAQPVAFWTSSPSKTFCFAFRRGLKVAACRRRSQRSVLRHLSANVPDLAYVTGSTREPEREFQGAQWVFRVYLAPQLRAALRVAASDRKGRIFVPGTEPSLELLRKGIWERFSALQRLEGTPLHVVLVAHRPDSLELVDSDALLKEAWQAKAPLYLRFDPQISDSMIEEFRQRPRNTDGVRERQRARMLPPFYPAKELDAVDEDIQMLSFYRFVPIAEPEELASRLRFYLKPLAIRGRIYIAPEGINAQVAVPLRSLDALKRLLEAESPYLVELAGVYLNLDPQLLSAAQFAAQPPFRNLHIRCRQKIVADGLKEPLDLTQAGRELSPAEWHQALEDPHAILIDVRNDYETQLGTFFGSAEARPLNTRTYRETWKALEARLANEPRDRRILTFCTGGIRCVKAAAYLENRLGFQRVERLAGGVVSYAAEAHRQGWDPKFKGSIYVFDERLKTPVTNDILSRCETCSAPALDVLHCAHVPCHRRMIQCARCRHRLSGCCSPECQRGLELALASASNELHWYAQTMSRTAPWGTEAPILRELAAETHRKFPQAAHMMSGPVQGAVLHAVARLLRAQRVLELGTFTGYATLCFAGAMGPNHVQTVVTVEQDPNAADTAEQFFKCVAGQLAPIELHRGAVLDVLERFRDQAVAPFDLIYLDADKRRYITYFDFILDHRLLSPNGALLVDNVLFRPVYGKQKHAQMEDVEFGEHAERIALRSRKLMDAVHAFNQHVLEDARVTQVILPIRDGLSIIQWR</sequence>
<reference evidence="7 8" key="2">
    <citation type="journal article" date="2007" name="BMC Biol.">
        <title>A 100%-complete sequence reveals unusually simple genomic features in the hot-spring red alga Cyanidioschyzon merolae.</title>
        <authorList>
            <person name="Nozaki H."/>
            <person name="Takano H."/>
            <person name="Misumi O."/>
            <person name="Terasawa K."/>
            <person name="Matsuzaki M."/>
            <person name="Maruyama S."/>
            <person name="Nishida K."/>
            <person name="Yagisawa F."/>
            <person name="Yoshida Y."/>
            <person name="Fujiwara T."/>
            <person name="Takio S."/>
            <person name="Tamura K."/>
            <person name="Chung S.J."/>
            <person name="Nakamura S."/>
            <person name="Kuroiwa H."/>
            <person name="Tanaka K."/>
            <person name="Sato N."/>
            <person name="Kuroiwa T."/>
        </authorList>
    </citation>
    <scope>NUCLEOTIDE SEQUENCE [LARGE SCALE GENOMIC DNA]</scope>
    <source>
        <strain evidence="7 8">10D</strain>
    </source>
</reference>
<dbReference type="SMART" id="SM00450">
    <property type="entry name" value="RHOD"/>
    <property type="match status" value="1"/>
</dbReference>
<keyword evidence="3" id="KW-0949">S-adenosyl-L-methionine</keyword>
<feature type="chain" id="PRO_5004018578" description="Rhodanese domain-containing protein" evidence="5">
    <location>
        <begin position="21"/>
        <end position="772"/>
    </location>
</feature>
<evidence type="ECO:0000256" key="4">
    <source>
        <dbReference type="ARBA" id="ARBA00023453"/>
    </source>
</evidence>
<dbReference type="Pfam" id="PF17773">
    <property type="entry name" value="UPF0176_N"/>
    <property type="match status" value="1"/>
</dbReference>
<dbReference type="SUPFAM" id="SSF53335">
    <property type="entry name" value="S-adenosyl-L-methionine-dependent methyltransferases"/>
    <property type="match status" value="1"/>
</dbReference>
<dbReference type="PANTHER" id="PTHR43846:SF1">
    <property type="entry name" value="TRNA URIDINE(34) HYDROXYLASE"/>
    <property type="match status" value="1"/>
</dbReference>
<dbReference type="Gene3D" id="3.40.50.150">
    <property type="entry name" value="Vaccinia Virus protein VP39"/>
    <property type="match status" value="1"/>
</dbReference>
<proteinExistence type="inferred from homology"/>
<dbReference type="Gramene" id="CMS493CT">
    <property type="protein sequence ID" value="CMS493CT"/>
    <property type="gene ID" value="CMS493C"/>
</dbReference>
<keyword evidence="1" id="KW-0489">Methyltransferase</keyword>
<dbReference type="PROSITE" id="PS50206">
    <property type="entry name" value="RHODANESE_3"/>
    <property type="match status" value="1"/>
</dbReference>
<dbReference type="KEGG" id="cme:CYME_CMS493C"/>
<keyword evidence="5" id="KW-0732">Signal</keyword>
<dbReference type="RefSeq" id="XP_005539069.1">
    <property type="nucleotide sequence ID" value="XM_005539012.1"/>
</dbReference>
<dbReference type="PROSITE" id="PS51682">
    <property type="entry name" value="SAM_OMT_I"/>
    <property type="match status" value="1"/>
</dbReference>
<reference evidence="7 8" key="1">
    <citation type="journal article" date="2004" name="Nature">
        <title>Genome sequence of the ultrasmall unicellular red alga Cyanidioschyzon merolae 10D.</title>
        <authorList>
            <person name="Matsuzaki M."/>
            <person name="Misumi O."/>
            <person name="Shin-i T."/>
            <person name="Maruyama S."/>
            <person name="Takahara M."/>
            <person name="Miyagishima S."/>
            <person name="Mori T."/>
            <person name="Nishida K."/>
            <person name="Yagisawa F."/>
            <person name="Nishida K."/>
            <person name="Yoshida Y."/>
            <person name="Nishimura Y."/>
            <person name="Nakao S."/>
            <person name="Kobayashi T."/>
            <person name="Momoyama Y."/>
            <person name="Higashiyama T."/>
            <person name="Minoda A."/>
            <person name="Sano M."/>
            <person name="Nomoto H."/>
            <person name="Oishi K."/>
            <person name="Hayashi H."/>
            <person name="Ohta F."/>
            <person name="Nishizaka S."/>
            <person name="Haga S."/>
            <person name="Miura S."/>
            <person name="Morishita T."/>
            <person name="Kabeya Y."/>
            <person name="Terasawa K."/>
            <person name="Suzuki Y."/>
            <person name="Ishii Y."/>
            <person name="Asakawa S."/>
            <person name="Takano H."/>
            <person name="Ohta N."/>
            <person name="Kuroiwa H."/>
            <person name="Tanaka K."/>
            <person name="Shimizu N."/>
            <person name="Sugano S."/>
            <person name="Sato N."/>
            <person name="Nozaki H."/>
            <person name="Ogasawara N."/>
            <person name="Kohara Y."/>
            <person name="Kuroiwa T."/>
        </authorList>
    </citation>
    <scope>NUCLEOTIDE SEQUENCE [LARGE SCALE GENOMIC DNA]</scope>
    <source>
        <strain evidence="7 8">10D</strain>
    </source>
</reference>
<dbReference type="GeneID" id="16997625"/>
<dbReference type="InterPro" id="IPR036873">
    <property type="entry name" value="Rhodanese-like_dom_sf"/>
</dbReference>
<evidence type="ECO:0000256" key="3">
    <source>
        <dbReference type="ARBA" id="ARBA00022691"/>
    </source>
</evidence>
<evidence type="ECO:0000256" key="2">
    <source>
        <dbReference type="ARBA" id="ARBA00022679"/>
    </source>
</evidence>
<dbReference type="InterPro" id="IPR001763">
    <property type="entry name" value="Rhodanese-like_dom"/>
</dbReference>
<keyword evidence="8" id="KW-1185">Reference proteome</keyword>
<feature type="domain" description="Rhodanese" evidence="6">
    <location>
        <begin position="354"/>
        <end position="453"/>
    </location>
</feature>
<dbReference type="Proteomes" id="UP000007014">
    <property type="component" value="Chromosome 19"/>
</dbReference>
<evidence type="ECO:0000256" key="1">
    <source>
        <dbReference type="ARBA" id="ARBA00022603"/>
    </source>
</evidence>